<keyword evidence="2" id="KW-1185">Reference proteome</keyword>
<dbReference type="Proteomes" id="UP000183832">
    <property type="component" value="Unassembled WGS sequence"/>
</dbReference>
<gene>
    <name evidence="1" type="ORF">CLUMA_CG010992</name>
</gene>
<dbReference type="EMBL" id="CVRI01000047">
    <property type="protein sequence ID" value="CRK97606.1"/>
    <property type="molecule type" value="Genomic_DNA"/>
</dbReference>
<evidence type="ECO:0000313" key="1">
    <source>
        <dbReference type="EMBL" id="CRK97606.1"/>
    </source>
</evidence>
<sequence length="116" mass="13906">MENLLLKVIKNIVETDERSLKCGVTDFNSAVMEHQWLDTYYELELVLKLPQEEHLEKFIKIPLLYHFGLEKFPCLRITCFPYDYSQKLSSCKHFPLQFHLSKTRFMLKKHFYSSNA</sequence>
<proteinExistence type="predicted"/>
<dbReference type="AlphaFoldDB" id="A0A1J1IF30"/>
<protein>
    <submittedName>
        <fullName evidence="1">CLUMA_CG010992, isoform A</fullName>
    </submittedName>
</protein>
<reference evidence="1 2" key="1">
    <citation type="submission" date="2015-04" db="EMBL/GenBank/DDBJ databases">
        <authorList>
            <person name="Syromyatnikov M.Y."/>
            <person name="Popov V.N."/>
        </authorList>
    </citation>
    <scope>NUCLEOTIDE SEQUENCE [LARGE SCALE GENOMIC DNA]</scope>
</reference>
<organism evidence="1 2">
    <name type="scientific">Clunio marinus</name>
    <dbReference type="NCBI Taxonomy" id="568069"/>
    <lineage>
        <taxon>Eukaryota</taxon>
        <taxon>Metazoa</taxon>
        <taxon>Ecdysozoa</taxon>
        <taxon>Arthropoda</taxon>
        <taxon>Hexapoda</taxon>
        <taxon>Insecta</taxon>
        <taxon>Pterygota</taxon>
        <taxon>Neoptera</taxon>
        <taxon>Endopterygota</taxon>
        <taxon>Diptera</taxon>
        <taxon>Nematocera</taxon>
        <taxon>Chironomoidea</taxon>
        <taxon>Chironomidae</taxon>
        <taxon>Clunio</taxon>
    </lineage>
</organism>
<name>A0A1J1IF30_9DIPT</name>
<evidence type="ECO:0000313" key="2">
    <source>
        <dbReference type="Proteomes" id="UP000183832"/>
    </source>
</evidence>
<accession>A0A1J1IF30</accession>